<feature type="transmembrane region" description="Helical" evidence="1">
    <location>
        <begin position="176"/>
        <end position="195"/>
    </location>
</feature>
<gene>
    <name evidence="2" type="ORF">ACJDT4_09235</name>
</gene>
<evidence type="ECO:0000313" key="3">
    <source>
        <dbReference type="Proteomes" id="UP001623592"/>
    </source>
</evidence>
<feature type="transmembrane region" description="Helical" evidence="1">
    <location>
        <begin position="215"/>
        <end position="240"/>
    </location>
</feature>
<dbReference type="PANTHER" id="PTHR37305">
    <property type="entry name" value="INTEGRAL MEMBRANE PROTEIN-RELATED"/>
    <property type="match status" value="1"/>
</dbReference>
<proteinExistence type="predicted"/>
<comment type="caution">
    <text evidence="2">The sequence shown here is derived from an EMBL/GenBank/DDBJ whole genome shotgun (WGS) entry which is preliminary data.</text>
</comment>
<accession>A0ABW8TDR3</accession>
<reference evidence="2 3" key="1">
    <citation type="submission" date="2024-11" db="EMBL/GenBank/DDBJ databases">
        <authorList>
            <person name="Heng Y.C."/>
            <person name="Lim A.C.H."/>
            <person name="Lee J.K.Y."/>
            <person name="Kittelmann S."/>
        </authorList>
    </citation>
    <scope>NUCLEOTIDE SEQUENCE [LARGE SCALE GENOMIC DNA]</scope>
    <source>
        <strain evidence="2 3">WILCCON 0114</strain>
    </source>
</reference>
<name>A0ABW8TDR3_9CLOT</name>
<dbReference type="PANTHER" id="PTHR37305:SF1">
    <property type="entry name" value="MEMBRANE PROTEIN"/>
    <property type="match status" value="1"/>
</dbReference>
<evidence type="ECO:0000256" key="1">
    <source>
        <dbReference type="SAM" id="Phobius"/>
    </source>
</evidence>
<keyword evidence="1" id="KW-1133">Transmembrane helix</keyword>
<feature type="transmembrane region" description="Helical" evidence="1">
    <location>
        <begin position="146"/>
        <end position="169"/>
    </location>
</feature>
<dbReference type="EMBL" id="JBJIAA010000006">
    <property type="protein sequence ID" value="MFL0250603.1"/>
    <property type="molecule type" value="Genomic_DNA"/>
</dbReference>
<dbReference type="CDD" id="cd21809">
    <property type="entry name" value="ABC-2_lan_permease-like"/>
    <property type="match status" value="1"/>
</dbReference>
<sequence>MLGKFVINDIFKQKRTKLLLFVITIPTFISLLLYIDMHIRYKSYLYPLALKEGITSWQMLVEQQRILYFNEFLPLFCAIIISALFENEYKNNGWILTLTYPVSRSKVIISKFITSLIYMIVMLITNIICLIIVGKLSGFPEAVNEMYFAKIFFIQFMASAAVMVIHLYLTIKNKNTLVSIGTAAVLCIISSNLFYNESSISKFNPYSFASFVYGFIPVDLKILIIISIFLIVVGLAFTIIRFDKKECY</sequence>
<dbReference type="Proteomes" id="UP001623592">
    <property type="component" value="Unassembled WGS sequence"/>
</dbReference>
<dbReference type="RefSeq" id="WP_406787267.1">
    <property type="nucleotide sequence ID" value="NZ_JBJIAA010000006.1"/>
</dbReference>
<organism evidence="2 3">
    <name type="scientific">Clostridium neuense</name>
    <dbReference type="NCBI Taxonomy" id="1728934"/>
    <lineage>
        <taxon>Bacteria</taxon>
        <taxon>Bacillati</taxon>
        <taxon>Bacillota</taxon>
        <taxon>Clostridia</taxon>
        <taxon>Eubacteriales</taxon>
        <taxon>Clostridiaceae</taxon>
        <taxon>Clostridium</taxon>
    </lineage>
</organism>
<dbReference type="Pfam" id="PF12730">
    <property type="entry name" value="ABC2_membrane_4"/>
    <property type="match status" value="1"/>
</dbReference>
<feature type="transmembrane region" description="Helical" evidence="1">
    <location>
        <begin position="112"/>
        <end position="134"/>
    </location>
</feature>
<feature type="transmembrane region" description="Helical" evidence="1">
    <location>
        <begin position="66"/>
        <end position="85"/>
    </location>
</feature>
<keyword evidence="1" id="KW-0472">Membrane</keyword>
<protein>
    <submittedName>
        <fullName evidence="2">ABC transporter permease</fullName>
    </submittedName>
</protein>
<feature type="transmembrane region" description="Helical" evidence="1">
    <location>
        <begin position="18"/>
        <end position="35"/>
    </location>
</feature>
<keyword evidence="3" id="KW-1185">Reference proteome</keyword>
<evidence type="ECO:0000313" key="2">
    <source>
        <dbReference type="EMBL" id="MFL0250603.1"/>
    </source>
</evidence>
<keyword evidence="1" id="KW-0812">Transmembrane</keyword>